<accession>A0A4P7LUL6</accession>
<organism evidence="1 2">
    <name type="scientific">Cupriavidus oxalaticus</name>
    <dbReference type="NCBI Taxonomy" id="96344"/>
    <lineage>
        <taxon>Bacteria</taxon>
        <taxon>Pseudomonadati</taxon>
        <taxon>Pseudomonadota</taxon>
        <taxon>Betaproteobacteria</taxon>
        <taxon>Burkholderiales</taxon>
        <taxon>Burkholderiaceae</taxon>
        <taxon>Cupriavidus</taxon>
    </lineage>
</organism>
<geneLocation type="plasmid" evidence="1">
    <name>unnamed4</name>
</geneLocation>
<protein>
    <recommendedName>
        <fullName evidence="3">RiboL-PSP-HEPN domain-containing protein</fullName>
    </recommendedName>
</protein>
<sequence length="201" mass="22783">MFYDFSESNLTWQRSRELQRAHNEANALELAPTNSHSLSQAREQIIESAELRFDIGFSQTVRYAGLISFMTSVEWCMRLFANRLSSPPPIEPKEENEAVHVLNYLNSKIAHRLTREIQTLRQIVTVRNCVVHAAGVISSYRYQAEVRTALASLEGFRVSDDPILGEKVHVDAFAVDTLAHQMLQWLPALDGECSTNGTFTK</sequence>
<gene>
    <name evidence="1" type="ORF">E0W60_35410</name>
</gene>
<evidence type="ECO:0000313" key="1">
    <source>
        <dbReference type="EMBL" id="QBY56307.1"/>
    </source>
</evidence>
<dbReference type="RefSeq" id="WP_135707469.1">
    <property type="nucleotide sequence ID" value="NZ_CP038639.1"/>
</dbReference>
<dbReference type="KEGG" id="cox:E0W60_35410"/>
<dbReference type="Proteomes" id="UP000295294">
    <property type="component" value="Plasmid unnamed4"/>
</dbReference>
<keyword evidence="1" id="KW-0614">Plasmid</keyword>
<evidence type="ECO:0008006" key="3">
    <source>
        <dbReference type="Google" id="ProtNLM"/>
    </source>
</evidence>
<dbReference type="EMBL" id="CP038639">
    <property type="protein sequence ID" value="QBY56307.1"/>
    <property type="molecule type" value="Genomic_DNA"/>
</dbReference>
<evidence type="ECO:0000313" key="2">
    <source>
        <dbReference type="Proteomes" id="UP000295294"/>
    </source>
</evidence>
<proteinExistence type="predicted"/>
<reference evidence="1 2" key="1">
    <citation type="submission" date="2019-03" db="EMBL/GenBank/DDBJ databases">
        <title>Efficiently degradation of phenoxyalkanoic acid herbicides by Cupriavidus oxalaticus strain X32.</title>
        <authorList>
            <person name="Sheng X."/>
        </authorList>
    </citation>
    <scope>NUCLEOTIDE SEQUENCE [LARGE SCALE GENOMIC DNA]</scope>
    <source>
        <strain evidence="1 2">X32</strain>
        <plasmid evidence="1 2">unnamed4</plasmid>
    </source>
</reference>
<dbReference type="AlphaFoldDB" id="A0A4P7LUL6"/>
<name>A0A4P7LUL6_9BURK</name>